<evidence type="ECO:0000313" key="2">
    <source>
        <dbReference type="Proteomes" id="UP001165190"/>
    </source>
</evidence>
<dbReference type="Proteomes" id="UP001165190">
    <property type="component" value="Unassembled WGS sequence"/>
</dbReference>
<evidence type="ECO:0000313" key="1">
    <source>
        <dbReference type="EMBL" id="GMJ14703.1"/>
    </source>
</evidence>
<gene>
    <name evidence="1" type="ORF">HRI_005139500</name>
</gene>
<dbReference type="EMBL" id="BSYR01000069">
    <property type="protein sequence ID" value="GMJ14703.1"/>
    <property type="molecule type" value="Genomic_DNA"/>
</dbReference>
<keyword evidence="2" id="KW-1185">Reference proteome</keyword>
<protein>
    <submittedName>
        <fullName evidence="1">Uncharacterized protein</fullName>
    </submittedName>
</protein>
<proteinExistence type="predicted"/>
<comment type="caution">
    <text evidence="1">The sequence shown here is derived from an EMBL/GenBank/DDBJ whole genome shotgun (WGS) entry which is preliminary data.</text>
</comment>
<reference evidence="1" key="1">
    <citation type="submission" date="2023-05" db="EMBL/GenBank/DDBJ databases">
        <title>Genome and transcriptome analyses reveal genes involved in the formation of fine ridges on petal epidermal cells in Hibiscus trionum.</title>
        <authorList>
            <person name="Koshimizu S."/>
            <person name="Masuda S."/>
            <person name="Ishii T."/>
            <person name="Shirasu K."/>
            <person name="Hoshino A."/>
            <person name="Arita M."/>
        </authorList>
    </citation>
    <scope>NUCLEOTIDE SEQUENCE</scope>
    <source>
        <strain evidence="1">Hamamatsu line</strain>
    </source>
</reference>
<accession>A0A9W7JHE3</accession>
<name>A0A9W7JHE3_HIBTR</name>
<dbReference type="AlphaFoldDB" id="A0A9W7JHE3"/>
<organism evidence="1 2">
    <name type="scientific">Hibiscus trionum</name>
    <name type="common">Flower of an hour</name>
    <dbReference type="NCBI Taxonomy" id="183268"/>
    <lineage>
        <taxon>Eukaryota</taxon>
        <taxon>Viridiplantae</taxon>
        <taxon>Streptophyta</taxon>
        <taxon>Embryophyta</taxon>
        <taxon>Tracheophyta</taxon>
        <taxon>Spermatophyta</taxon>
        <taxon>Magnoliopsida</taxon>
        <taxon>eudicotyledons</taxon>
        <taxon>Gunneridae</taxon>
        <taxon>Pentapetalae</taxon>
        <taxon>rosids</taxon>
        <taxon>malvids</taxon>
        <taxon>Malvales</taxon>
        <taxon>Malvaceae</taxon>
        <taxon>Malvoideae</taxon>
        <taxon>Hibiscus</taxon>
    </lineage>
</organism>
<sequence>MPSGSTVGGTPTPGALRFLPGFPFLPSVGSSKAPIPFPLSTPTLTKRTIQSDLPAFTSLLTADIFGFTIVDPE</sequence>